<dbReference type="CDD" id="cd01949">
    <property type="entry name" value="GGDEF"/>
    <property type="match status" value="1"/>
</dbReference>
<dbReference type="RefSeq" id="WP_183442494.1">
    <property type="nucleotide sequence ID" value="NZ_JACHXD010000011.1"/>
</dbReference>
<dbReference type="Proteomes" id="UP000541535">
    <property type="component" value="Unassembled WGS sequence"/>
</dbReference>
<reference evidence="4 5" key="1">
    <citation type="submission" date="2020-08" db="EMBL/GenBank/DDBJ databases">
        <title>Genomic Encyclopedia of Type Strains, Phase III (KMG-III): the genomes of soil and plant-associated and newly described type strains.</title>
        <authorList>
            <person name="Whitman W."/>
        </authorList>
    </citation>
    <scope>NUCLEOTIDE SEQUENCE [LARGE SCALE GENOMIC DNA]</scope>
    <source>
        <strain evidence="4 5">CECT 8897</strain>
    </source>
</reference>
<dbReference type="PANTHER" id="PTHR45138">
    <property type="entry name" value="REGULATORY COMPONENTS OF SENSORY TRANSDUCTION SYSTEM"/>
    <property type="match status" value="1"/>
</dbReference>
<dbReference type="EMBL" id="JACHXD010000011">
    <property type="protein sequence ID" value="MBB3120727.1"/>
    <property type="molecule type" value="Genomic_DNA"/>
</dbReference>
<sequence length="309" mass="34199">MVNDFAAASRATMAFLRERLGFQLWMVTRTEGNDWIVLHTLDQGYGVTPGKVFCWSDSFCSRMAQGLGPNIAPQASAVPAYAAAPIGQQVPIGAYVGVPLRRADGSLFGTLCAIDPEPQPERIREEQPMLLLLAELLSGLLESELSTADAVRRAERAEVDATRDGMTDLYNRRGWDMLLAREEERCRRYGHPACVVSLDLDDLKFINDTQGHAAGDLLLRRAGQAMSEVTRASDVVARLGGDEFAILMVECDYFDSQAMLQRLQETLAGHGVRASLGMAMRKSGYDLQEAFEMADAEMYRSKRNRKVLN</sequence>
<dbReference type="InterPro" id="IPR043128">
    <property type="entry name" value="Rev_trsase/Diguanyl_cyclase"/>
</dbReference>
<dbReference type="NCBIfam" id="TIGR00254">
    <property type="entry name" value="GGDEF"/>
    <property type="match status" value="1"/>
</dbReference>
<dbReference type="Gene3D" id="3.30.450.40">
    <property type="match status" value="1"/>
</dbReference>
<dbReference type="InterPro" id="IPR029787">
    <property type="entry name" value="Nucleotide_cyclase"/>
</dbReference>
<dbReference type="SUPFAM" id="SSF55073">
    <property type="entry name" value="Nucleotide cyclase"/>
    <property type="match status" value="1"/>
</dbReference>
<evidence type="ECO:0000256" key="1">
    <source>
        <dbReference type="ARBA" id="ARBA00012528"/>
    </source>
</evidence>
<dbReference type="EC" id="2.7.7.65" evidence="1"/>
<accession>A0A7W5FVE9</accession>
<feature type="domain" description="GGDEF" evidence="3">
    <location>
        <begin position="191"/>
        <end position="309"/>
    </location>
</feature>
<evidence type="ECO:0000259" key="3">
    <source>
        <dbReference type="PROSITE" id="PS50887"/>
    </source>
</evidence>
<dbReference type="Pfam" id="PF00990">
    <property type="entry name" value="GGDEF"/>
    <property type="match status" value="1"/>
</dbReference>
<dbReference type="GO" id="GO:0005886">
    <property type="term" value="C:plasma membrane"/>
    <property type="evidence" value="ECO:0007669"/>
    <property type="project" value="TreeGrafter"/>
</dbReference>
<dbReference type="InterPro" id="IPR050469">
    <property type="entry name" value="Diguanylate_Cyclase"/>
</dbReference>
<proteinExistence type="predicted"/>
<dbReference type="SUPFAM" id="SSF55781">
    <property type="entry name" value="GAF domain-like"/>
    <property type="match status" value="1"/>
</dbReference>
<dbReference type="InterPro" id="IPR029016">
    <property type="entry name" value="GAF-like_dom_sf"/>
</dbReference>
<keyword evidence="5" id="KW-1185">Reference proteome</keyword>
<dbReference type="InterPro" id="IPR000160">
    <property type="entry name" value="GGDEF_dom"/>
</dbReference>
<evidence type="ECO:0000256" key="2">
    <source>
        <dbReference type="ARBA" id="ARBA00034247"/>
    </source>
</evidence>
<evidence type="ECO:0000313" key="5">
    <source>
        <dbReference type="Proteomes" id="UP000541535"/>
    </source>
</evidence>
<dbReference type="SMART" id="SM00267">
    <property type="entry name" value="GGDEF"/>
    <property type="match status" value="1"/>
</dbReference>
<dbReference type="PANTHER" id="PTHR45138:SF9">
    <property type="entry name" value="DIGUANYLATE CYCLASE DGCM-RELATED"/>
    <property type="match status" value="1"/>
</dbReference>
<dbReference type="GO" id="GO:0043709">
    <property type="term" value="P:cell adhesion involved in single-species biofilm formation"/>
    <property type="evidence" value="ECO:0007669"/>
    <property type="project" value="TreeGrafter"/>
</dbReference>
<comment type="catalytic activity">
    <reaction evidence="2">
        <text>2 GTP = 3',3'-c-di-GMP + 2 diphosphate</text>
        <dbReference type="Rhea" id="RHEA:24898"/>
        <dbReference type="ChEBI" id="CHEBI:33019"/>
        <dbReference type="ChEBI" id="CHEBI:37565"/>
        <dbReference type="ChEBI" id="CHEBI:58805"/>
        <dbReference type="EC" id="2.7.7.65"/>
    </reaction>
</comment>
<comment type="caution">
    <text evidence="4">The sequence shown here is derived from an EMBL/GenBank/DDBJ whole genome shotgun (WGS) entry which is preliminary data.</text>
</comment>
<dbReference type="GO" id="GO:1902201">
    <property type="term" value="P:negative regulation of bacterial-type flagellum-dependent cell motility"/>
    <property type="evidence" value="ECO:0007669"/>
    <property type="project" value="TreeGrafter"/>
</dbReference>
<dbReference type="InterPro" id="IPR003018">
    <property type="entry name" value="GAF"/>
</dbReference>
<dbReference type="PROSITE" id="PS50887">
    <property type="entry name" value="GGDEF"/>
    <property type="match status" value="1"/>
</dbReference>
<dbReference type="AlphaFoldDB" id="A0A7W5FVE9"/>
<protein>
    <recommendedName>
        <fullName evidence="1">diguanylate cyclase</fullName>
        <ecNumber evidence="1">2.7.7.65</ecNumber>
    </recommendedName>
</protein>
<dbReference type="SMART" id="SM00065">
    <property type="entry name" value="GAF"/>
    <property type="match status" value="1"/>
</dbReference>
<organism evidence="4 5">
    <name type="scientific">Pseudoduganella violacea</name>
    <dbReference type="NCBI Taxonomy" id="1715466"/>
    <lineage>
        <taxon>Bacteria</taxon>
        <taxon>Pseudomonadati</taxon>
        <taxon>Pseudomonadota</taxon>
        <taxon>Betaproteobacteria</taxon>
        <taxon>Burkholderiales</taxon>
        <taxon>Oxalobacteraceae</taxon>
        <taxon>Telluria group</taxon>
        <taxon>Pseudoduganella</taxon>
    </lineage>
</organism>
<dbReference type="Pfam" id="PF01590">
    <property type="entry name" value="GAF"/>
    <property type="match status" value="1"/>
</dbReference>
<gene>
    <name evidence="4" type="ORF">FHS03_003797</name>
</gene>
<evidence type="ECO:0000313" key="4">
    <source>
        <dbReference type="EMBL" id="MBB3120727.1"/>
    </source>
</evidence>
<name>A0A7W5FVE9_9BURK</name>
<dbReference type="GO" id="GO:0052621">
    <property type="term" value="F:diguanylate cyclase activity"/>
    <property type="evidence" value="ECO:0007669"/>
    <property type="project" value="UniProtKB-EC"/>
</dbReference>
<dbReference type="Gene3D" id="3.30.70.270">
    <property type="match status" value="1"/>
</dbReference>